<dbReference type="RefSeq" id="XP_002424583.1">
    <property type="nucleotide sequence ID" value="XM_002424538.1"/>
</dbReference>
<dbReference type="KEGG" id="phu:Phum_PHUM137150"/>
<evidence type="ECO:0000313" key="2">
    <source>
        <dbReference type="EMBL" id="EEB11845.1"/>
    </source>
</evidence>
<dbReference type="EC" id="1.6.99.3" evidence="2"/>
<accession>E0VEN9</accession>
<dbReference type="Gene3D" id="2.60.260.40">
    <property type="entry name" value="q5lls5 like domains"/>
    <property type="match status" value="1"/>
</dbReference>
<dbReference type="PANTHER" id="PTHR13156">
    <property type="entry name" value="NADH-UBIQUINONE OXIDOREDUCTASE 13 KD-A SUBUNIT"/>
    <property type="match status" value="1"/>
</dbReference>
<dbReference type="EnsemblMetazoa" id="PHUM137150-RA">
    <property type="protein sequence ID" value="PHUM137150-PA"/>
    <property type="gene ID" value="PHUM137150"/>
</dbReference>
<dbReference type="GeneID" id="8234260"/>
<dbReference type="EMBL" id="AAZO01001583">
    <property type="status" value="NOT_ANNOTATED_CDS"/>
    <property type="molecule type" value="Genomic_DNA"/>
</dbReference>
<reference evidence="3" key="3">
    <citation type="submission" date="2021-02" db="UniProtKB">
        <authorList>
            <consortium name="EnsemblMetazoa"/>
        </authorList>
    </citation>
    <scope>IDENTIFICATION</scope>
    <source>
        <strain evidence="3">USDA</strain>
    </source>
</reference>
<dbReference type="PANTHER" id="PTHR13156:SF0">
    <property type="entry name" value="NADH DEHYDROGENASE [UBIQUINONE] IRON-SULFUR PROTEIN 6, MITOCHONDRIAL"/>
    <property type="match status" value="1"/>
</dbReference>
<protein>
    <submittedName>
        <fullName evidence="2">NADH-ubiquinone oxidoreductase 13 kDa-A subunit, putative</fullName>
        <ecNumber evidence="2">1.6.5.3</ecNumber>
        <ecNumber evidence="2">1.6.99.3</ecNumber>
    </submittedName>
</protein>
<dbReference type="InterPro" id="IPR019401">
    <property type="entry name" value="Znf_CHCC"/>
</dbReference>
<dbReference type="OMA" id="GSHTCGY"/>
<dbReference type="GO" id="GO:0005739">
    <property type="term" value="C:mitochondrion"/>
    <property type="evidence" value="ECO:0007669"/>
    <property type="project" value="GOC"/>
</dbReference>
<reference evidence="2" key="1">
    <citation type="submission" date="2007-04" db="EMBL/GenBank/DDBJ databases">
        <title>Annotation of Pediculus humanus corporis strain USDA.</title>
        <authorList>
            <person name="Kirkness E."/>
            <person name="Hannick L."/>
            <person name="Hass B."/>
            <person name="Bruggner R."/>
            <person name="Lawson D."/>
            <person name="Bidwell S."/>
            <person name="Joardar V."/>
            <person name="Caler E."/>
            <person name="Walenz B."/>
            <person name="Inman J."/>
            <person name="Schobel S."/>
            <person name="Galinsky K."/>
            <person name="Amedeo P."/>
            <person name="Strausberg R."/>
        </authorList>
    </citation>
    <scope>NUCLEOTIDE SEQUENCE</scope>
    <source>
        <strain evidence="2">USDA</strain>
    </source>
</reference>
<keyword evidence="2" id="KW-0830">Ubiquinone</keyword>
<dbReference type="EMBL" id="DS235093">
    <property type="protein sequence ID" value="EEB11845.1"/>
    <property type="molecule type" value="Genomic_DNA"/>
</dbReference>
<dbReference type="STRING" id="121224.E0VEN9"/>
<proteinExistence type="predicted"/>
<dbReference type="EC" id="1.6.5.3" evidence="2"/>
<dbReference type="OrthoDB" id="307899at2759"/>
<sequence length="125" mass="14038">MASKLVSFYDKRKVLLFKRCCSIVSQKSLSSSCSGESVEKETHTGQKWEESDYRLARFVNKSKQVNPNWAVKLIAEIPPIPVKGRVTSCDGGSGPTGHPKVYINLDKPGYHSCLYCGLRFYKDCE</sequence>
<dbReference type="HOGENOM" id="CLU_083053_3_1_1"/>
<dbReference type="Pfam" id="PF10276">
    <property type="entry name" value="zf-CHCC"/>
    <property type="match status" value="1"/>
</dbReference>
<dbReference type="AlphaFoldDB" id="E0VEN9"/>
<dbReference type="CTD" id="8234260"/>
<keyword evidence="2" id="KW-0560">Oxidoreductase</keyword>
<evidence type="ECO:0000259" key="1">
    <source>
        <dbReference type="Pfam" id="PF10276"/>
    </source>
</evidence>
<dbReference type="VEuPathDB" id="VectorBase:PHUM137150"/>
<dbReference type="Proteomes" id="UP000009046">
    <property type="component" value="Unassembled WGS sequence"/>
</dbReference>
<organism>
    <name type="scientific">Pediculus humanus subsp. corporis</name>
    <name type="common">Body louse</name>
    <dbReference type="NCBI Taxonomy" id="121224"/>
    <lineage>
        <taxon>Eukaryota</taxon>
        <taxon>Metazoa</taxon>
        <taxon>Ecdysozoa</taxon>
        <taxon>Arthropoda</taxon>
        <taxon>Hexapoda</taxon>
        <taxon>Insecta</taxon>
        <taxon>Pterygota</taxon>
        <taxon>Neoptera</taxon>
        <taxon>Paraneoptera</taxon>
        <taxon>Psocodea</taxon>
        <taxon>Troctomorpha</taxon>
        <taxon>Phthiraptera</taxon>
        <taxon>Anoplura</taxon>
        <taxon>Pediculidae</taxon>
        <taxon>Pediculus</taxon>
    </lineage>
</organism>
<evidence type="ECO:0000313" key="3">
    <source>
        <dbReference type="EnsemblMetazoa" id="PHUM137150-PA"/>
    </source>
</evidence>
<dbReference type="GO" id="GO:0006120">
    <property type="term" value="P:mitochondrial electron transport, NADH to ubiquinone"/>
    <property type="evidence" value="ECO:0007669"/>
    <property type="project" value="TreeGrafter"/>
</dbReference>
<name>E0VEN9_PEDHC</name>
<reference evidence="2" key="2">
    <citation type="submission" date="2007-04" db="EMBL/GenBank/DDBJ databases">
        <title>The genome of the human body louse.</title>
        <authorList>
            <consortium name="The Human Body Louse Genome Consortium"/>
            <person name="Kirkness E."/>
            <person name="Walenz B."/>
            <person name="Hass B."/>
            <person name="Bruggner R."/>
            <person name="Strausberg R."/>
        </authorList>
    </citation>
    <scope>NUCLEOTIDE SEQUENCE</scope>
    <source>
        <strain evidence="2">USDA</strain>
    </source>
</reference>
<gene>
    <name evidence="3" type="primary">8234260</name>
    <name evidence="2" type="ORF">Phum_PHUM137150</name>
</gene>
<feature type="domain" description="Zinc finger CHCC-type" evidence="1">
    <location>
        <begin position="84"/>
        <end position="120"/>
    </location>
</feature>
<dbReference type="GO" id="GO:0016491">
    <property type="term" value="F:oxidoreductase activity"/>
    <property type="evidence" value="ECO:0007669"/>
    <property type="project" value="UniProtKB-KW"/>
</dbReference>
<evidence type="ECO:0000313" key="4">
    <source>
        <dbReference type="Proteomes" id="UP000009046"/>
    </source>
</evidence>
<dbReference type="InParanoid" id="E0VEN9"/>
<dbReference type="eggNOG" id="KOG3456">
    <property type="taxonomic scope" value="Eukaryota"/>
</dbReference>
<dbReference type="FunCoup" id="E0VEN9">
    <property type="interactions" value="634"/>
</dbReference>
<keyword evidence="4" id="KW-1185">Reference proteome</keyword>